<reference evidence="1 2" key="1">
    <citation type="submission" date="2020-08" db="EMBL/GenBank/DDBJ databases">
        <title>Genomic Encyclopedia of Type Strains, Phase IV (KMG-IV): sequencing the most valuable type-strain genomes for metagenomic binning, comparative biology and taxonomic classification.</title>
        <authorList>
            <person name="Goeker M."/>
        </authorList>
    </citation>
    <scope>NUCLEOTIDE SEQUENCE [LARGE SCALE GENOMIC DNA]</scope>
    <source>
        <strain evidence="1 2">DSM 45385</strain>
    </source>
</reference>
<organism evidence="1 2">
    <name type="scientific">Nonomuraea endophytica</name>
    <dbReference type="NCBI Taxonomy" id="714136"/>
    <lineage>
        <taxon>Bacteria</taxon>
        <taxon>Bacillati</taxon>
        <taxon>Actinomycetota</taxon>
        <taxon>Actinomycetes</taxon>
        <taxon>Streptosporangiales</taxon>
        <taxon>Streptosporangiaceae</taxon>
        <taxon>Nonomuraea</taxon>
    </lineage>
</organism>
<accession>A0A7W8AB40</accession>
<dbReference type="EMBL" id="JACHIN010000015">
    <property type="protein sequence ID" value="MBB5082997.1"/>
    <property type="molecule type" value="Genomic_DNA"/>
</dbReference>
<evidence type="ECO:0000313" key="1">
    <source>
        <dbReference type="EMBL" id="MBB5082997.1"/>
    </source>
</evidence>
<keyword evidence="2" id="KW-1185">Reference proteome</keyword>
<name>A0A7W8AB40_9ACTN</name>
<dbReference type="RefSeq" id="WP_221341490.1">
    <property type="nucleotide sequence ID" value="NZ_JACHIN010000015.1"/>
</dbReference>
<dbReference type="Proteomes" id="UP000568380">
    <property type="component" value="Unassembled WGS sequence"/>
</dbReference>
<sequence length="70" mass="7797">MNLCERLAGLRPHIYGGWRSEQLTSALKPLGVKVGAIGRRIDGKKHTRRGIYRSDLAEAIAERSQNRPGN</sequence>
<comment type="caution">
    <text evidence="1">The sequence shown here is derived from an EMBL/GenBank/DDBJ whole genome shotgun (WGS) entry which is preliminary data.</text>
</comment>
<dbReference type="AlphaFoldDB" id="A0A7W8AB40"/>
<evidence type="ECO:0000313" key="2">
    <source>
        <dbReference type="Proteomes" id="UP000568380"/>
    </source>
</evidence>
<protein>
    <submittedName>
        <fullName evidence="1">Uncharacterized protein</fullName>
    </submittedName>
</protein>
<gene>
    <name evidence="1" type="ORF">HNR40_008500</name>
</gene>
<proteinExistence type="predicted"/>